<accession>A0ABZ2YB19</accession>
<gene>
    <name evidence="1" type="ORF">QBE54_10570</name>
</gene>
<proteinExistence type="predicted"/>
<name>A0ABZ2YB19_9BACT</name>
<reference evidence="1 2" key="1">
    <citation type="submission" date="2023-03" db="EMBL/GenBank/DDBJ databases">
        <title>Novel Species.</title>
        <authorList>
            <person name="Ma S."/>
        </authorList>
    </citation>
    <scope>NUCLEOTIDE SEQUENCE [LARGE SCALE GENOMIC DNA]</scope>
    <source>
        <strain evidence="1 2">B11</strain>
    </source>
</reference>
<evidence type="ECO:0000313" key="2">
    <source>
        <dbReference type="Proteomes" id="UP001461341"/>
    </source>
</evidence>
<dbReference type="EMBL" id="CP121689">
    <property type="protein sequence ID" value="WZL76012.1"/>
    <property type="molecule type" value="Genomic_DNA"/>
</dbReference>
<dbReference type="InterPro" id="IPR007922">
    <property type="entry name" value="DciA-like"/>
</dbReference>
<dbReference type="Pfam" id="PF05258">
    <property type="entry name" value="DciA"/>
    <property type="match status" value="1"/>
</dbReference>
<protein>
    <submittedName>
        <fullName evidence="1">DciA family protein</fullName>
    </submittedName>
</protein>
<dbReference type="RefSeq" id="WP_369018166.1">
    <property type="nucleotide sequence ID" value="NZ_CP121689.1"/>
</dbReference>
<dbReference type="Proteomes" id="UP001461341">
    <property type="component" value="Chromosome"/>
</dbReference>
<sequence length="104" mass="11856">MPDEEGTTRFFCKEPVLIGNILEEVLEKQGLSGKVAIYRAVGSFQDLFPEIASFCEALRFVKGTLYIRVAEPTRVLEVRGREEEIKEKFKKEGIVVDRLKIFCG</sequence>
<evidence type="ECO:0000313" key="1">
    <source>
        <dbReference type="EMBL" id="WZL76012.1"/>
    </source>
</evidence>
<organism evidence="1 2">
    <name type="scientific">Thermatribacter velox</name>
    <dbReference type="NCBI Taxonomy" id="3039681"/>
    <lineage>
        <taxon>Bacteria</taxon>
        <taxon>Pseudomonadati</taxon>
        <taxon>Atribacterota</taxon>
        <taxon>Atribacteria</taxon>
        <taxon>Atribacterales</taxon>
        <taxon>Thermatribacteraceae</taxon>
        <taxon>Thermatribacter</taxon>
    </lineage>
</organism>
<keyword evidence="2" id="KW-1185">Reference proteome</keyword>